<proteinExistence type="predicted"/>
<feature type="transmembrane region" description="Helical" evidence="1">
    <location>
        <begin position="7"/>
        <end position="27"/>
    </location>
</feature>
<name>A0A7D4QU47_9SPHI</name>
<dbReference type="KEGG" id="mmab:HQ865_14820"/>
<dbReference type="AlphaFoldDB" id="A0A7D4QU47"/>
<keyword evidence="1" id="KW-0472">Membrane</keyword>
<gene>
    <name evidence="2" type="ORF">HQ865_14820</name>
</gene>
<evidence type="ECO:0008006" key="4">
    <source>
        <dbReference type="Google" id="ProtNLM"/>
    </source>
</evidence>
<feature type="transmembrane region" description="Helical" evidence="1">
    <location>
        <begin position="101"/>
        <end position="119"/>
    </location>
</feature>
<evidence type="ECO:0000313" key="3">
    <source>
        <dbReference type="Proteomes" id="UP000505355"/>
    </source>
</evidence>
<keyword evidence="3" id="KW-1185">Reference proteome</keyword>
<protein>
    <recommendedName>
        <fullName evidence="4">ATP synthase protein I</fullName>
    </recommendedName>
</protein>
<reference evidence="2 3" key="1">
    <citation type="submission" date="2020-05" db="EMBL/GenBank/DDBJ databases">
        <title>Mucilaginibacter mali sp. nov.</title>
        <authorList>
            <person name="Kim H.S."/>
            <person name="Lee K.C."/>
            <person name="Suh M.K."/>
            <person name="Kim J.-S."/>
            <person name="Han K.-I."/>
            <person name="Eom M.K."/>
            <person name="Shin Y.K."/>
            <person name="Lee J.-S."/>
        </authorList>
    </citation>
    <scope>NUCLEOTIDE SEQUENCE [LARGE SCALE GENOMIC DNA]</scope>
    <source>
        <strain evidence="2 3">G2-14</strain>
    </source>
</reference>
<organism evidence="2 3">
    <name type="scientific">Mucilaginibacter mali</name>
    <dbReference type="NCBI Taxonomy" id="2740462"/>
    <lineage>
        <taxon>Bacteria</taxon>
        <taxon>Pseudomonadati</taxon>
        <taxon>Bacteroidota</taxon>
        <taxon>Sphingobacteriia</taxon>
        <taxon>Sphingobacteriales</taxon>
        <taxon>Sphingobacteriaceae</taxon>
        <taxon>Mucilaginibacter</taxon>
    </lineage>
</organism>
<dbReference type="EMBL" id="CP054139">
    <property type="protein sequence ID" value="QKJ30969.1"/>
    <property type="molecule type" value="Genomic_DNA"/>
</dbReference>
<feature type="transmembrane region" description="Helical" evidence="1">
    <location>
        <begin position="33"/>
        <end position="58"/>
    </location>
</feature>
<keyword evidence="1" id="KW-0812">Transmembrane</keyword>
<dbReference type="RefSeq" id="WP_173415638.1">
    <property type="nucleotide sequence ID" value="NZ_CP054139.1"/>
</dbReference>
<dbReference type="Proteomes" id="UP000505355">
    <property type="component" value="Chromosome"/>
</dbReference>
<evidence type="ECO:0000313" key="2">
    <source>
        <dbReference type="EMBL" id="QKJ30969.1"/>
    </source>
</evidence>
<accession>A0A7D4QU47</accession>
<feature type="transmembrane region" description="Helical" evidence="1">
    <location>
        <begin position="70"/>
        <end position="89"/>
    </location>
</feature>
<evidence type="ECO:0000256" key="1">
    <source>
        <dbReference type="SAM" id="Phobius"/>
    </source>
</evidence>
<sequence>MKISDTIIRYLVFVLLIAIPPAVLIYTGQTEYIIVKFWLLFGYLSALTFIVIMTVLLVQQKNAESYAPAFLAATTLKILGTLFFVLIFLRKNHVMKLSFAADFFYVYFLNTAFEVYGLLRNLRNQNLR</sequence>
<keyword evidence="1" id="KW-1133">Transmembrane helix</keyword>